<feature type="compositionally biased region" description="Basic residues" evidence="1">
    <location>
        <begin position="25"/>
        <end position="38"/>
    </location>
</feature>
<protein>
    <submittedName>
        <fullName evidence="3">Bromodomain testis-specific protein</fullName>
    </submittedName>
</protein>
<feature type="compositionally biased region" description="Basic and acidic residues" evidence="1">
    <location>
        <begin position="283"/>
        <end position="297"/>
    </location>
</feature>
<comment type="caution">
    <text evidence="3">The sequence shown here is derived from an EMBL/GenBank/DDBJ whole genome shotgun (WGS) entry which is preliminary data.</text>
</comment>
<keyword evidence="4" id="KW-1185">Reference proteome</keyword>
<feature type="domain" description="Bromodomain protein 4 C-terminal" evidence="2">
    <location>
        <begin position="282"/>
        <end position="323"/>
    </location>
</feature>
<dbReference type="EMBL" id="JAOPHQ010005149">
    <property type="protein sequence ID" value="KAK0136505.1"/>
    <property type="molecule type" value="Genomic_DNA"/>
</dbReference>
<gene>
    <name evidence="3" type="primary">brdt_2</name>
    <name evidence="3" type="ORF">N1851_027382</name>
</gene>
<feature type="compositionally biased region" description="Polar residues" evidence="1">
    <location>
        <begin position="108"/>
        <end position="118"/>
    </location>
</feature>
<proteinExistence type="predicted"/>
<feature type="region of interest" description="Disordered" evidence="1">
    <location>
        <begin position="14"/>
        <end position="38"/>
    </location>
</feature>
<dbReference type="Proteomes" id="UP001174136">
    <property type="component" value="Unassembled WGS sequence"/>
</dbReference>
<feature type="region of interest" description="Disordered" evidence="1">
    <location>
        <begin position="218"/>
        <end position="297"/>
    </location>
</feature>
<accession>A0AA47NT84</accession>
<feature type="compositionally biased region" description="Polar residues" evidence="1">
    <location>
        <begin position="260"/>
        <end position="275"/>
    </location>
</feature>
<feature type="compositionally biased region" description="Basic and acidic residues" evidence="1">
    <location>
        <begin position="219"/>
        <end position="231"/>
    </location>
</feature>
<organism evidence="3 4">
    <name type="scientific">Merluccius polli</name>
    <name type="common">Benguela hake</name>
    <name type="synonym">Merluccius cadenati</name>
    <dbReference type="NCBI Taxonomy" id="89951"/>
    <lineage>
        <taxon>Eukaryota</taxon>
        <taxon>Metazoa</taxon>
        <taxon>Chordata</taxon>
        <taxon>Craniata</taxon>
        <taxon>Vertebrata</taxon>
        <taxon>Euteleostomi</taxon>
        <taxon>Actinopterygii</taxon>
        <taxon>Neopterygii</taxon>
        <taxon>Teleostei</taxon>
        <taxon>Neoteleostei</taxon>
        <taxon>Acanthomorphata</taxon>
        <taxon>Zeiogadaria</taxon>
        <taxon>Gadariae</taxon>
        <taxon>Gadiformes</taxon>
        <taxon>Gadoidei</taxon>
        <taxon>Merlucciidae</taxon>
        <taxon>Merluccius</taxon>
    </lineage>
</organism>
<reference evidence="3" key="1">
    <citation type="journal article" date="2023" name="Front. Mar. Sci.">
        <title>A new Merluccius polli reference genome to investigate the effects of global change in West African waters.</title>
        <authorList>
            <person name="Mateo J.L."/>
            <person name="Blanco-Fernandez C."/>
            <person name="Garcia-Vazquez E."/>
            <person name="Machado-Schiaffino G."/>
        </authorList>
    </citation>
    <scope>NUCLEOTIDE SEQUENCE</scope>
    <source>
        <strain evidence="3">C29</strain>
        <tissue evidence="3">Fin</tissue>
    </source>
</reference>
<dbReference type="Pfam" id="PF17105">
    <property type="entry name" value="BRD4_CDT"/>
    <property type="match status" value="1"/>
</dbReference>
<evidence type="ECO:0000259" key="2">
    <source>
        <dbReference type="Pfam" id="PF17105"/>
    </source>
</evidence>
<dbReference type="InterPro" id="IPR031354">
    <property type="entry name" value="BRD4_CDT"/>
</dbReference>
<sequence>MSVVQFFTVLEPQKQNTPGIDGKAPRKAKGKAGAGRRRTCGTRDLLKASIKTYRSASALRPLATQPIRTHPLQRIRSLSSEPVRTHPHQPIRSLSSEPIRSKPPQPIRSLSSEPIRSRPAQANRSLCCKQLVLSPPAVSFVVTTPRQPPPLCRRQNSRPDAVAPDCQLNACQEVVLNNVESWAELVKWAAGPGVMGPGGVAPSARSSKDSFQQFRRAALQKEREKALRGPDKISGQVPRDTPETPESAFPLDAILETPKLSDTSMTECPSPTATQPAKARTSLNRERDMARRKEQERRRLQAMCGIDMTMQRDIMSSFEKNLD</sequence>
<evidence type="ECO:0000313" key="4">
    <source>
        <dbReference type="Proteomes" id="UP001174136"/>
    </source>
</evidence>
<dbReference type="AlphaFoldDB" id="A0AA47NT84"/>
<evidence type="ECO:0000313" key="3">
    <source>
        <dbReference type="EMBL" id="KAK0136505.1"/>
    </source>
</evidence>
<evidence type="ECO:0000256" key="1">
    <source>
        <dbReference type="SAM" id="MobiDB-lite"/>
    </source>
</evidence>
<feature type="region of interest" description="Disordered" evidence="1">
    <location>
        <begin position="62"/>
        <end position="118"/>
    </location>
</feature>
<name>A0AA47NT84_MERPO</name>